<dbReference type="AlphaFoldDB" id="A0A1E3BDL1"/>
<dbReference type="EMBL" id="JXNT01000005">
    <property type="protein sequence ID" value="ODM18841.1"/>
    <property type="molecule type" value="Genomic_DNA"/>
</dbReference>
<evidence type="ECO:0000313" key="2">
    <source>
        <dbReference type="Proteomes" id="UP000094569"/>
    </source>
</evidence>
<gene>
    <name evidence="1" type="ORF">SI65_05458</name>
</gene>
<reference evidence="1 2" key="1">
    <citation type="journal article" date="2016" name="BMC Genomics">
        <title>Comparative genomic and transcriptomic analyses of the Fuzhuan brick tea-fermentation fungus Aspergillus cristatus.</title>
        <authorList>
            <person name="Ge Y."/>
            <person name="Wang Y."/>
            <person name="Liu Y."/>
            <person name="Tan Y."/>
            <person name="Ren X."/>
            <person name="Zhang X."/>
            <person name="Hyde K.D."/>
            <person name="Liu Y."/>
            <person name="Liu Z."/>
        </authorList>
    </citation>
    <scope>NUCLEOTIDE SEQUENCE [LARGE SCALE GENOMIC DNA]</scope>
    <source>
        <strain evidence="1 2">GZAAS20.1005</strain>
    </source>
</reference>
<dbReference type="Proteomes" id="UP000094569">
    <property type="component" value="Unassembled WGS sequence"/>
</dbReference>
<keyword evidence="2" id="KW-1185">Reference proteome</keyword>
<dbReference type="VEuPathDB" id="FungiDB:SI65_05458"/>
<comment type="caution">
    <text evidence="1">The sequence shown here is derived from an EMBL/GenBank/DDBJ whole genome shotgun (WGS) entry which is preliminary data.</text>
</comment>
<dbReference type="STRING" id="573508.A0A1E3BDL1"/>
<sequence>MSSGRHIAISTKRKPTTKFWCLPDAINLKKYALKNVMSPTAETMRPTFHRLGKALAQYITAFHRSDPPKMKESKFHAALNDTQNMQDLKHMINYDWFIKRVEQFPHILEDARDIFVQVKAMADKEIACNSSLVSADTW</sequence>
<protein>
    <submittedName>
        <fullName evidence="1">Uncharacterized protein</fullName>
    </submittedName>
</protein>
<name>A0A1E3BDL1_ASPCR</name>
<organism evidence="1 2">
    <name type="scientific">Aspergillus cristatus</name>
    <name type="common">Chinese Fuzhuan brick tea-fermentation fungus</name>
    <name type="synonym">Eurotium cristatum</name>
    <dbReference type="NCBI Taxonomy" id="573508"/>
    <lineage>
        <taxon>Eukaryota</taxon>
        <taxon>Fungi</taxon>
        <taxon>Dikarya</taxon>
        <taxon>Ascomycota</taxon>
        <taxon>Pezizomycotina</taxon>
        <taxon>Eurotiomycetes</taxon>
        <taxon>Eurotiomycetidae</taxon>
        <taxon>Eurotiales</taxon>
        <taxon>Aspergillaceae</taxon>
        <taxon>Aspergillus</taxon>
        <taxon>Aspergillus subgen. Aspergillus</taxon>
    </lineage>
</organism>
<proteinExistence type="predicted"/>
<accession>A0A1E3BDL1</accession>
<evidence type="ECO:0000313" key="1">
    <source>
        <dbReference type="EMBL" id="ODM18841.1"/>
    </source>
</evidence>
<dbReference type="OrthoDB" id="25129at2759"/>